<organism evidence="1">
    <name type="scientific">Myoviridae sp. ct3wi9</name>
    <dbReference type="NCBI Taxonomy" id="2826610"/>
    <lineage>
        <taxon>Viruses</taxon>
        <taxon>Duplodnaviria</taxon>
        <taxon>Heunggongvirae</taxon>
        <taxon>Uroviricota</taxon>
        <taxon>Caudoviricetes</taxon>
    </lineage>
</organism>
<protein>
    <submittedName>
        <fullName evidence="1">Uncharacterized protein</fullName>
    </submittedName>
</protein>
<name>A0A8S5MXV5_9CAUD</name>
<accession>A0A8S5MXV5</accession>
<proteinExistence type="predicted"/>
<dbReference type="EMBL" id="BK015006">
    <property type="protein sequence ID" value="DAD86715.1"/>
    <property type="molecule type" value="Genomic_DNA"/>
</dbReference>
<sequence length="31" mass="3888">MAYRQKGECWELGEYFYRLAYARYHSGNFFM</sequence>
<reference evidence="1" key="1">
    <citation type="journal article" date="2021" name="Proc. Natl. Acad. Sci. U.S.A.">
        <title>A Catalog of Tens of Thousands of Viruses from Human Metagenomes Reveals Hidden Associations with Chronic Diseases.</title>
        <authorList>
            <person name="Tisza M.J."/>
            <person name="Buck C.B."/>
        </authorList>
    </citation>
    <scope>NUCLEOTIDE SEQUENCE</scope>
    <source>
        <strain evidence="1">Ct3wi9</strain>
    </source>
</reference>
<evidence type="ECO:0000313" key="1">
    <source>
        <dbReference type="EMBL" id="DAD86715.1"/>
    </source>
</evidence>